<comment type="caution">
    <text evidence="5">The sequence shown here is derived from an EMBL/GenBank/DDBJ whole genome shotgun (WGS) entry which is preliminary data.</text>
</comment>
<feature type="region of interest" description="Disordered" evidence="4">
    <location>
        <begin position="305"/>
        <end position="347"/>
    </location>
</feature>
<feature type="repeat" description="ANK" evidence="3">
    <location>
        <begin position="825"/>
        <end position="857"/>
    </location>
</feature>
<dbReference type="SMART" id="SM00248">
    <property type="entry name" value="ANK"/>
    <property type="match status" value="4"/>
</dbReference>
<proteinExistence type="predicted"/>
<dbReference type="GO" id="GO:0005634">
    <property type="term" value="C:nucleus"/>
    <property type="evidence" value="ECO:0007669"/>
    <property type="project" value="TreeGrafter"/>
</dbReference>
<feature type="compositionally biased region" description="Low complexity" evidence="4">
    <location>
        <begin position="53"/>
        <end position="68"/>
    </location>
</feature>
<keyword evidence="6" id="KW-1185">Reference proteome</keyword>
<dbReference type="GO" id="GO:0045944">
    <property type="term" value="P:positive regulation of transcription by RNA polymerase II"/>
    <property type="evidence" value="ECO:0007669"/>
    <property type="project" value="TreeGrafter"/>
</dbReference>
<dbReference type="OrthoDB" id="552472at2759"/>
<feature type="compositionally biased region" description="Basic and acidic residues" evidence="4">
    <location>
        <begin position="326"/>
        <end position="335"/>
    </location>
</feature>
<feature type="region of interest" description="Disordered" evidence="4">
    <location>
        <begin position="478"/>
        <end position="512"/>
    </location>
</feature>
<feature type="compositionally biased region" description="Low complexity" evidence="4">
    <location>
        <begin position="873"/>
        <end position="895"/>
    </location>
</feature>
<dbReference type="InterPro" id="IPR002110">
    <property type="entry name" value="Ankyrin_rpt"/>
</dbReference>
<evidence type="ECO:0000256" key="2">
    <source>
        <dbReference type="ARBA" id="ARBA00023043"/>
    </source>
</evidence>
<organism evidence="5 6">
    <name type="scientific">Chlamydomonas incerta</name>
    <dbReference type="NCBI Taxonomy" id="51695"/>
    <lineage>
        <taxon>Eukaryota</taxon>
        <taxon>Viridiplantae</taxon>
        <taxon>Chlorophyta</taxon>
        <taxon>core chlorophytes</taxon>
        <taxon>Chlorophyceae</taxon>
        <taxon>CS clade</taxon>
        <taxon>Chlamydomonadales</taxon>
        <taxon>Chlamydomonadaceae</taxon>
        <taxon>Chlamydomonas</taxon>
    </lineage>
</organism>
<dbReference type="InterPro" id="IPR036770">
    <property type="entry name" value="Ankyrin_rpt-contain_sf"/>
</dbReference>
<keyword evidence="2 3" id="KW-0040">ANK repeat</keyword>
<reference evidence="5" key="1">
    <citation type="journal article" date="2020" name="bioRxiv">
        <title>Comparative genomics of Chlamydomonas.</title>
        <authorList>
            <person name="Craig R.J."/>
            <person name="Hasan A.R."/>
            <person name="Ness R.W."/>
            <person name="Keightley P.D."/>
        </authorList>
    </citation>
    <scope>NUCLEOTIDE SEQUENCE</scope>
    <source>
        <strain evidence="5">SAG 7.73</strain>
    </source>
</reference>
<dbReference type="PANTHER" id="PTHR24193">
    <property type="entry name" value="ANKYRIN REPEAT PROTEIN"/>
    <property type="match status" value="1"/>
</dbReference>
<dbReference type="Proteomes" id="UP000650467">
    <property type="component" value="Unassembled WGS sequence"/>
</dbReference>
<feature type="repeat" description="ANK" evidence="3">
    <location>
        <begin position="977"/>
        <end position="1009"/>
    </location>
</feature>
<feature type="region of interest" description="Disordered" evidence="4">
    <location>
        <begin position="1127"/>
        <end position="1158"/>
    </location>
</feature>
<feature type="region of interest" description="Disordered" evidence="4">
    <location>
        <begin position="34"/>
        <end position="68"/>
    </location>
</feature>
<evidence type="ECO:0000256" key="3">
    <source>
        <dbReference type="PROSITE-ProRule" id="PRU00023"/>
    </source>
</evidence>
<dbReference type="PROSITE" id="PS50297">
    <property type="entry name" value="ANK_REP_REGION"/>
    <property type="match status" value="2"/>
</dbReference>
<protein>
    <submittedName>
        <fullName evidence="5">Uncharacterized protein</fullName>
    </submittedName>
</protein>
<gene>
    <name evidence="5" type="ORF">HXX76_011839</name>
</gene>
<dbReference type="Gene3D" id="1.25.40.20">
    <property type="entry name" value="Ankyrin repeat-containing domain"/>
    <property type="match status" value="2"/>
</dbReference>
<dbReference type="PROSITE" id="PS50088">
    <property type="entry name" value="ANK_REPEAT"/>
    <property type="match status" value="2"/>
</dbReference>
<dbReference type="Pfam" id="PF00023">
    <property type="entry name" value="Ank"/>
    <property type="match status" value="3"/>
</dbReference>
<feature type="compositionally biased region" description="Low complexity" evidence="4">
    <location>
        <begin position="920"/>
        <end position="929"/>
    </location>
</feature>
<evidence type="ECO:0000313" key="6">
    <source>
        <dbReference type="Proteomes" id="UP000650467"/>
    </source>
</evidence>
<feature type="region of interest" description="Disordered" evidence="4">
    <location>
        <begin position="652"/>
        <end position="691"/>
    </location>
</feature>
<feature type="region of interest" description="Disordered" evidence="4">
    <location>
        <begin position="854"/>
        <end position="895"/>
    </location>
</feature>
<dbReference type="InterPro" id="IPR050663">
    <property type="entry name" value="Ankyrin-SOCS_Box"/>
</dbReference>
<name>A0A835VWJ9_CHLIN</name>
<dbReference type="SUPFAM" id="SSF48403">
    <property type="entry name" value="Ankyrin repeat"/>
    <property type="match status" value="1"/>
</dbReference>
<evidence type="ECO:0000256" key="4">
    <source>
        <dbReference type="SAM" id="MobiDB-lite"/>
    </source>
</evidence>
<dbReference type="EMBL" id="JAEHOC010000036">
    <property type="protein sequence ID" value="KAG2428159.1"/>
    <property type="molecule type" value="Genomic_DNA"/>
</dbReference>
<accession>A0A835VWJ9</accession>
<feature type="compositionally biased region" description="Basic and acidic residues" evidence="4">
    <location>
        <begin position="34"/>
        <end position="52"/>
    </location>
</feature>
<feature type="region of interest" description="Disordered" evidence="4">
    <location>
        <begin position="920"/>
        <end position="952"/>
    </location>
</feature>
<keyword evidence="1" id="KW-0677">Repeat</keyword>
<feature type="compositionally biased region" description="Low complexity" evidence="4">
    <location>
        <begin position="491"/>
        <end position="509"/>
    </location>
</feature>
<evidence type="ECO:0000256" key="1">
    <source>
        <dbReference type="ARBA" id="ARBA00022737"/>
    </source>
</evidence>
<sequence length="1300" mass="129975">MRAAPGFQAYTIYRSFYESLEDGAQKRAYEEMLRQEEQWEAESAKRAEERRNAQQSSGNPAGASSANGSSGLVTLAHQRLQVLLLEELEGLVSRLRAAGVGGGAIPLPVPGVEDAEGVAARVALLFGPDLFDVLPPQLVGALEGYGGTLAPLSPTAAAVVARWLRDRGSAVATAGWGLAGPRGATAAAAEAVADAVPSILWPRGDWEVVDGLLGLLAGAAELGRDGDRPVSWSALVRCRPAQLEALRRLVEAQLPGLRLHPRTTLEMVVVPGRGGQVAKLKRMVREGALSQATFSDFMSSLEQAELSGAPPAASGGGGGGRRKKGDPRNKKKDSNSNDSSSGEIVSALGPDKDGQLCVLASFNCGPQVTVRLDPGKVSVWEPFLHQHPAEGLAPGQAAAAVERLGDALGGCSGAALEGTSWEHWAAAGANEDPAARVAAQQSAWALVTQRLASGDGRHRVVTAALRQRLLQVLPPPLADEQDLPAAPPQAAPAAAEAAGSAEAPQAARQQRARKALEAEVDGFVADLMPLLAEAYRTTPRAGAAAGHALPEAVAGGAACRLPLMAAVLSRFYSYKPQQAAVKLVLRNLGPNGAMEALGLVIAHSPFRHRLRGDLISTEPLALRHIPLALRDDASLAATLSDLLSLIGAGGHTSDAGDGSMMSDAAGSDDGMRAQSPARQQPQPPHDGADRGEARLEPAAAASLLHAAAAAGYTRVAEAAVGVLLLLTSAGPVGPGAVRGPDTASAVAAPAAQPPSRARVGAAAATPCRRYLAAALLAASRGGHAAVVALLLRAGADPDAPAACGCGCGSGSGGCNGTAAGAGCCYSSCPLMEAADRGHTQVVARLLDAGAAVNPSSMDPSVDPSLGGGGSSGAGSARGHTPSSQHQQHTLQQLAAAAAATSRGMLGAGRWYDPAAAAAASSPSPVAMPSRDITPPRTPLAPAARLDSARDTSSAIAATLPQLPPLPPLSAMPQTCTAPPSPLLAACRAGHAETVELLLRRGAKVEGAAAAAVLLAATAAVPATPAKLPTPLLARMGEPAAAVAALPFIGQACTQVHCSAGAAVICAPVPAAVAAAAAAAAAEHEAAGGIFAAAGAAVANGGGGGGPDSGVAAPRSLLLDSDGDDDEWDACSIDGAPKTPGQGASPGGLQPSNAGGETTFPEAAAGALRALLAARPLELSRHLGSALVAAAASNRGAAVQALLAAGADAGGKDGAAALREAAYQGHLGVLQQLLAAGGARLAGGGGARAALRLAMQWGRGAAAEALSRHLHQQTHPLLQPHQPPAAAAMPYTGRGGCYSHS</sequence>
<dbReference type="GO" id="GO:0000976">
    <property type="term" value="F:transcription cis-regulatory region binding"/>
    <property type="evidence" value="ECO:0007669"/>
    <property type="project" value="TreeGrafter"/>
</dbReference>
<dbReference type="PANTHER" id="PTHR24193:SF121">
    <property type="entry name" value="ADA2A-CONTAINING COMPLEX COMPONENT 3, ISOFORM D"/>
    <property type="match status" value="1"/>
</dbReference>
<evidence type="ECO:0000313" key="5">
    <source>
        <dbReference type="EMBL" id="KAG2428159.1"/>
    </source>
</evidence>